<dbReference type="Pfam" id="PF05485">
    <property type="entry name" value="THAP"/>
    <property type="match status" value="1"/>
</dbReference>
<dbReference type="EnsemblMetazoa" id="XM_011681161">
    <property type="protein sequence ID" value="XP_011679463"/>
    <property type="gene ID" value="LOC100887886"/>
</dbReference>
<dbReference type="EnsemblMetazoa" id="XM_030980573">
    <property type="protein sequence ID" value="XP_030836433"/>
    <property type="gene ID" value="LOC100887886"/>
</dbReference>
<dbReference type="InterPro" id="IPR038441">
    <property type="entry name" value="THAP_Znf_sf"/>
</dbReference>
<dbReference type="InterPro" id="IPR052224">
    <property type="entry name" value="THAP_domain_protein"/>
</dbReference>
<dbReference type="KEGG" id="spu:100887886"/>
<reference evidence="8" key="2">
    <citation type="submission" date="2021-01" db="UniProtKB">
        <authorList>
            <consortium name="EnsemblMetazoa"/>
        </authorList>
    </citation>
    <scope>IDENTIFICATION</scope>
</reference>
<name>A0A7M7HMZ3_STRPU</name>
<keyword evidence="4 5" id="KW-0238">DNA-binding</keyword>
<organism evidence="8 9">
    <name type="scientific">Strongylocentrotus purpuratus</name>
    <name type="common">Purple sea urchin</name>
    <dbReference type="NCBI Taxonomy" id="7668"/>
    <lineage>
        <taxon>Eukaryota</taxon>
        <taxon>Metazoa</taxon>
        <taxon>Echinodermata</taxon>
        <taxon>Eleutherozoa</taxon>
        <taxon>Echinozoa</taxon>
        <taxon>Echinoidea</taxon>
        <taxon>Euechinoidea</taxon>
        <taxon>Echinacea</taxon>
        <taxon>Camarodonta</taxon>
        <taxon>Echinidea</taxon>
        <taxon>Strongylocentrotidae</taxon>
        <taxon>Strongylocentrotus</taxon>
    </lineage>
</organism>
<feature type="compositionally biased region" description="Basic residues" evidence="6">
    <location>
        <begin position="428"/>
        <end position="458"/>
    </location>
</feature>
<dbReference type="PROSITE" id="PS50950">
    <property type="entry name" value="ZF_THAP"/>
    <property type="match status" value="1"/>
</dbReference>
<accession>A0A7M7HMZ3</accession>
<dbReference type="GeneID" id="100887886"/>
<dbReference type="Proteomes" id="UP000007110">
    <property type="component" value="Unassembled WGS sequence"/>
</dbReference>
<sequence length="692" mass="77741">MSHCDACNEEGDFSFSIQVHSFPRNGWVRKRWIQAVQDVIEGWTPKEDSVICSKHFRDTCYKKPDPVLGNTGRNCRALRDDAVPTIFKTTKKMTRVRSHQENERLRLLEKQMRFVMGEREARARKNDTGSNKEVEEELQPQVTRSTVKQHQIKSEMDTDVGAVSDEGLSGVCTQEVQEDEKSKEEPVALKHEDKDRTPVTFFEGDLNLPLRNVYEQIAKIKEERAARASMDQDRREGVDKWWSTTSQDFGTKLDTFVQQLEISRSNIPVTFDPSESRMLSMLGDSQETVRLKEELTVPCLGKIYSANHRPLCPNCGSVLEDMTEVVQHMCKFKRKALTKWRFGHIPDIVFIKNKKWKHIQSTGVGKAKKKTKMPEMASGLVDVFDMQDTNRLSGRPFTRESVKTETKIKKGKQDCNLWKKLRMKQKTKVSSKKVAIMKKKEKTKKKKMKKKKKKKKKKKDDLKGHHRGLEMCSKARSGCKSLLEQSLEDIMTEKRGEEKMNDYRNNSGVLTQEAAVDLLFSGLESQGLITVKKEPVDPEYTLQSDGGHSQNQPIANNVNAPQVYPVSIIPSSLLLTSLNSAACPESNESLDLDERLFQASSLMGSFPDPAFLSPVQYENPGAAKCPRCDFWCESEKELGWHQCLDSSSALPVGGGVDGGGVQGGGGGDAGGGGGGIILGDGMIIKAEPMDDR</sequence>
<keyword evidence="1" id="KW-0479">Metal-binding</keyword>
<evidence type="ECO:0000256" key="1">
    <source>
        <dbReference type="ARBA" id="ARBA00022723"/>
    </source>
</evidence>
<dbReference type="RefSeq" id="XP_011679463.2">
    <property type="nucleotide sequence ID" value="XM_011681161.2"/>
</dbReference>
<proteinExistence type="predicted"/>
<evidence type="ECO:0000256" key="3">
    <source>
        <dbReference type="ARBA" id="ARBA00022833"/>
    </source>
</evidence>
<feature type="compositionally biased region" description="Polar residues" evidence="6">
    <location>
        <begin position="140"/>
        <end position="149"/>
    </location>
</feature>
<feature type="domain" description="THAP-type" evidence="7">
    <location>
        <begin position="1"/>
        <end position="87"/>
    </location>
</feature>
<dbReference type="GO" id="GO:0003677">
    <property type="term" value="F:DNA binding"/>
    <property type="evidence" value="ECO:0007669"/>
    <property type="project" value="UniProtKB-UniRule"/>
</dbReference>
<evidence type="ECO:0000256" key="2">
    <source>
        <dbReference type="ARBA" id="ARBA00022771"/>
    </source>
</evidence>
<feature type="region of interest" description="Disordered" evidence="6">
    <location>
        <begin position="428"/>
        <end position="467"/>
    </location>
</feature>
<dbReference type="SMART" id="SM00692">
    <property type="entry name" value="DM3"/>
    <property type="match status" value="1"/>
</dbReference>
<feature type="region of interest" description="Disordered" evidence="6">
    <location>
        <begin position="121"/>
        <end position="152"/>
    </location>
</feature>
<keyword evidence="3" id="KW-0862">Zinc</keyword>
<dbReference type="OrthoDB" id="6496718at2759"/>
<dbReference type="InterPro" id="IPR006612">
    <property type="entry name" value="THAP_Znf"/>
</dbReference>
<evidence type="ECO:0000313" key="8">
    <source>
        <dbReference type="EnsemblMetazoa" id="XP_011679463"/>
    </source>
</evidence>
<evidence type="ECO:0000256" key="4">
    <source>
        <dbReference type="ARBA" id="ARBA00023125"/>
    </source>
</evidence>
<protein>
    <recommendedName>
        <fullName evidence="7">THAP-type domain-containing protein</fullName>
    </recommendedName>
</protein>
<dbReference type="RefSeq" id="XP_030836433.1">
    <property type="nucleotide sequence ID" value="XM_030980573.1"/>
</dbReference>
<feature type="compositionally biased region" description="Basic and acidic residues" evidence="6">
    <location>
        <begin position="121"/>
        <end position="133"/>
    </location>
</feature>
<dbReference type="AlphaFoldDB" id="A0A7M7HMZ3"/>
<reference evidence="9" key="1">
    <citation type="submission" date="2015-02" db="EMBL/GenBank/DDBJ databases">
        <title>Genome sequencing for Strongylocentrotus purpuratus.</title>
        <authorList>
            <person name="Murali S."/>
            <person name="Liu Y."/>
            <person name="Vee V."/>
            <person name="English A."/>
            <person name="Wang M."/>
            <person name="Skinner E."/>
            <person name="Han Y."/>
            <person name="Muzny D.M."/>
            <person name="Worley K.C."/>
            <person name="Gibbs R.A."/>
        </authorList>
    </citation>
    <scope>NUCLEOTIDE SEQUENCE</scope>
</reference>
<dbReference type="PANTHER" id="PTHR46927:SF3">
    <property type="entry name" value="THAP-TYPE DOMAIN-CONTAINING PROTEIN"/>
    <property type="match status" value="1"/>
</dbReference>
<keyword evidence="2 5" id="KW-0863">Zinc-finger</keyword>
<evidence type="ECO:0000313" key="9">
    <source>
        <dbReference type="Proteomes" id="UP000007110"/>
    </source>
</evidence>
<dbReference type="SMART" id="SM00980">
    <property type="entry name" value="THAP"/>
    <property type="match status" value="1"/>
</dbReference>
<evidence type="ECO:0000256" key="6">
    <source>
        <dbReference type="SAM" id="MobiDB-lite"/>
    </source>
</evidence>
<evidence type="ECO:0000256" key="5">
    <source>
        <dbReference type="PROSITE-ProRule" id="PRU00309"/>
    </source>
</evidence>
<dbReference type="SUPFAM" id="SSF57716">
    <property type="entry name" value="Glucocorticoid receptor-like (DNA-binding domain)"/>
    <property type="match status" value="1"/>
</dbReference>
<keyword evidence="9" id="KW-1185">Reference proteome</keyword>
<dbReference type="PANTHER" id="PTHR46927">
    <property type="entry name" value="AGAP005574-PA"/>
    <property type="match status" value="1"/>
</dbReference>
<dbReference type="Gene3D" id="6.20.210.20">
    <property type="entry name" value="THAP domain"/>
    <property type="match status" value="1"/>
</dbReference>
<evidence type="ECO:0000259" key="7">
    <source>
        <dbReference type="PROSITE" id="PS50950"/>
    </source>
</evidence>
<dbReference type="InParanoid" id="A0A7M7HMZ3"/>
<dbReference type="GO" id="GO:0008270">
    <property type="term" value="F:zinc ion binding"/>
    <property type="evidence" value="ECO:0007669"/>
    <property type="project" value="UniProtKB-KW"/>
</dbReference>